<evidence type="ECO:0000313" key="2">
    <source>
        <dbReference type="EMBL" id="GGB04379.1"/>
    </source>
</evidence>
<dbReference type="NCBIfam" id="TIGR00254">
    <property type="entry name" value="GGDEF"/>
    <property type="match status" value="1"/>
</dbReference>
<dbReference type="SMART" id="SM00267">
    <property type="entry name" value="GGDEF"/>
    <property type="match status" value="1"/>
</dbReference>
<name>A0A916SM68_9MICO</name>
<dbReference type="AlphaFoldDB" id="A0A916SM68"/>
<dbReference type="InterPro" id="IPR052155">
    <property type="entry name" value="Biofilm_reg_signaling"/>
</dbReference>
<dbReference type="Gene3D" id="3.30.450.40">
    <property type="match status" value="1"/>
</dbReference>
<dbReference type="PANTHER" id="PTHR44757">
    <property type="entry name" value="DIGUANYLATE CYCLASE DGCP"/>
    <property type="match status" value="1"/>
</dbReference>
<proteinExistence type="predicted"/>
<dbReference type="Gene3D" id="3.30.70.270">
    <property type="match status" value="1"/>
</dbReference>
<dbReference type="SUPFAM" id="SSF55781">
    <property type="entry name" value="GAF domain-like"/>
    <property type="match status" value="1"/>
</dbReference>
<organism evidence="2 3">
    <name type="scientific">Conyzicola nivalis</name>
    <dbReference type="NCBI Taxonomy" id="1477021"/>
    <lineage>
        <taxon>Bacteria</taxon>
        <taxon>Bacillati</taxon>
        <taxon>Actinomycetota</taxon>
        <taxon>Actinomycetes</taxon>
        <taxon>Micrococcales</taxon>
        <taxon>Microbacteriaceae</taxon>
        <taxon>Conyzicola</taxon>
    </lineage>
</organism>
<dbReference type="InterPro" id="IPR000014">
    <property type="entry name" value="PAS"/>
</dbReference>
<dbReference type="NCBIfam" id="TIGR00229">
    <property type="entry name" value="sensory_box"/>
    <property type="match status" value="1"/>
</dbReference>
<dbReference type="InterPro" id="IPR043128">
    <property type="entry name" value="Rev_trsase/Diguanyl_cyclase"/>
</dbReference>
<reference evidence="2" key="2">
    <citation type="submission" date="2020-09" db="EMBL/GenBank/DDBJ databases">
        <authorList>
            <person name="Sun Q."/>
            <person name="Zhou Y."/>
        </authorList>
    </citation>
    <scope>NUCLEOTIDE SEQUENCE</scope>
    <source>
        <strain evidence="2">CGMCC 1.12813</strain>
    </source>
</reference>
<dbReference type="InterPro" id="IPR013656">
    <property type="entry name" value="PAS_4"/>
</dbReference>
<dbReference type="PANTHER" id="PTHR44757:SF2">
    <property type="entry name" value="BIOFILM ARCHITECTURE MAINTENANCE PROTEIN MBAA"/>
    <property type="match status" value="1"/>
</dbReference>
<protein>
    <recommendedName>
        <fullName evidence="1">GGDEF domain-containing protein</fullName>
    </recommendedName>
</protein>
<dbReference type="PROSITE" id="PS50887">
    <property type="entry name" value="GGDEF"/>
    <property type="match status" value="1"/>
</dbReference>
<accession>A0A916SM68</accession>
<reference evidence="2" key="1">
    <citation type="journal article" date="2014" name="Int. J. Syst. Evol. Microbiol.">
        <title>Complete genome sequence of Corynebacterium casei LMG S-19264T (=DSM 44701T), isolated from a smear-ripened cheese.</title>
        <authorList>
            <consortium name="US DOE Joint Genome Institute (JGI-PGF)"/>
            <person name="Walter F."/>
            <person name="Albersmeier A."/>
            <person name="Kalinowski J."/>
            <person name="Ruckert C."/>
        </authorList>
    </citation>
    <scope>NUCLEOTIDE SEQUENCE</scope>
    <source>
        <strain evidence="2">CGMCC 1.12813</strain>
    </source>
</reference>
<dbReference type="InterPro" id="IPR003018">
    <property type="entry name" value="GAF"/>
</dbReference>
<dbReference type="InterPro" id="IPR029016">
    <property type="entry name" value="GAF-like_dom_sf"/>
</dbReference>
<dbReference type="InterPro" id="IPR035965">
    <property type="entry name" value="PAS-like_dom_sf"/>
</dbReference>
<sequence length="470" mass="50377">MSPAARDAGYFEALYQQAPFGYVVTDNDDVVVRVNETLLGWGGFDEQRVLGRPFRDLLTPGSQLLYETRHLPVLGLQGFAHEVFLQLETATGAQLPVLINASKVLDADGSGHEVRIGVLDASNRVSYERELLTTKRNAESLAARITVLQNASAAFADSNTEVQIARSLSSIVEDALVATAACVAVPRSDRRLEVIAGTNLLDGLIVNDTQILGFTVLESERPVVVGTTDDDLGRYPSIVAAMREARVQTLAVFPIMSDTTPVGVIAVFFARERTVADHEADMVLSLSRQASQVITRVRAQEQIAHAARHDPLTGLVNRASLRAAIGTALLPDSRPPGPLSVMFVDLDGFKAVNDRLGHNVGDVILREVAARLTSSVRSTDLVGRYGGDEFVVVCSDTAGDEAEAVAERIHSTMRDAFEAAEGLPLSASIGIVTHGSSEAPASADDIIGAADQAMYDSKRLGRDRTTHARL</sequence>
<dbReference type="InterPro" id="IPR029787">
    <property type="entry name" value="Nucleotide_cyclase"/>
</dbReference>
<dbReference type="InterPro" id="IPR000160">
    <property type="entry name" value="GGDEF_dom"/>
</dbReference>
<evidence type="ECO:0000259" key="1">
    <source>
        <dbReference type="PROSITE" id="PS50887"/>
    </source>
</evidence>
<keyword evidence="3" id="KW-1185">Reference proteome</keyword>
<dbReference type="Gene3D" id="3.30.450.20">
    <property type="entry name" value="PAS domain"/>
    <property type="match status" value="1"/>
</dbReference>
<comment type="caution">
    <text evidence="2">The sequence shown here is derived from an EMBL/GenBank/DDBJ whole genome shotgun (WGS) entry which is preliminary data.</text>
</comment>
<dbReference type="EMBL" id="BMGB01000001">
    <property type="protein sequence ID" value="GGB04379.1"/>
    <property type="molecule type" value="Genomic_DNA"/>
</dbReference>
<gene>
    <name evidence="2" type="ORF">GCM10010979_18830</name>
</gene>
<dbReference type="RefSeq" id="WP_188510368.1">
    <property type="nucleotide sequence ID" value="NZ_BMGB01000001.1"/>
</dbReference>
<dbReference type="CDD" id="cd01949">
    <property type="entry name" value="GGDEF"/>
    <property type="match status" value="1"/>
</dbReference>
<dbReference type="Pfam" id="PF00990">
    <property type="entry name" value="GGDEF"/>
    <property type="match status" value="1"/>
</dbReference>
<dbReference type="Proteomes" id="UP000606922">
    <property type="component" value="Unassembled WGS sequence"/>
</dbReference>
<dbReference type="Pfam" id="PF13185">
    <property type="entry name" value="GAF_2"/>
    <property type="match status" value="1"/>
</dbReference>
<dbReference type="SUPFAM" id="SSF55785">
    <property type="entry name" value="PYP-like sensor domain (PAS domain)"/>
    <property type="match status" value="1"/>
</dbReference>
<dbReference type="FunFam" id="3.30.70.270:FF:000001">
    <property type="entry name" value="Diguanylate cyclase domain protein"/>
    <property type="match status" value="1"/>
</dbReference>
<dbReference type="SUPFAM" id="SSF55073">
    <property type="entry name" value="Nucleotide cyclase"/>
    <property type="match status" value="1"/>
</dbReference>
<feature type="domain" description="GGDEF" evidence="1">
    <location>
        <begin position="337"/>
        <end position="470"/>
    </location>
</feature>
<dbReference type="Pfam" id="PF08448">
    <property type="entry name" value="PAS_4"/>
    <property type="match status" value="1"/>
</dbReference>
<evidence type="ECO:0000313" key="3">
    <source>
        <dbReference type="Proteomes" id="UP000606922"/>
    </source>
</evidence>